<sequence>MYPILSNDPLPVAQLHGHRGPVEIEGQAVEGDDGTVESPLTGTRCLAYSYKLEEYVREGGNRKWATVGAGMDGVEFVVDDGTGRVVVDPNGADINCQPHSERVRSGREPPNVSDAVEFIDSSEKVYGFTYRRTLTDDVVESVDSNEKAFGFSELKQPTDDADEPLRLIRDNKQRYTERRLHPGDDVHVYGQARRGPSVEWGSSLVDVMVGDGDEAPMFVISDTDQGGAARRVAWRGLRKAGFGLLITLWLGGFFVLLM</sequence>
<dbReference type="AlphaFoldDB" id="A0A8J8C8Z2"/>
<evidence type="ECO:0000313" key="2">
    <source>
        <dbReference type="EMBL" id="MBX0305051.1"/>
    </source>
</evidence>
<dbReference type="RefSeq" id="WP_220589245.1">
    <property type="nucleotide sequence ID" value="NZ_RKLQ01000002.1"/>
</dbReference>
<gene>
    <name evidence="2" type="ORF">EGD98_15390</name>
</gene>
<dbReference type="EMBL" id="RKLQ01000002">
    <property type="protein sequence ID" value="MBX0305051.1"/>
    <property type="molecule type" value="Genomic_DNA"/>
</dbReference>
<evidence type="ECO:0008006" key="4">
    <source>
        <dbReference type="Google" id="ProtNLM"/>
    </source>
</evidence>
<name>A0A8J8C8Z2_9EURY</name>
<reference evidence="2" key="1">
    <citation type="submission" date="2021-06" db="EMBL/GenBank/DDBJ databases">
        <title>Halomicroarcula sp. F24A a new haloarchaeum isolated from saline soil.</title>
        <authorList>
            <person name="Duran-Viseras A."/>
            <person name="Sanchez-Porro C."/>
            <person name="Ventosa A."/>
        </authorList>
    </citation>
    <scope>NUCLEOTIDE SEQUENCE</scope>
    <source>
        <strain evidence="2">F24A</strain>
    </source>
</reference>
<protein>
    <recommendedName>
        <fullName evidence="4">RING-type E3 ubiquitin transferase</fullName>
    </recommendedName>
</protein>
<proteinExistence type="predicted"/>
<feature type="transmembrane region" description="Helical" evidence="1">
    <location>
        <begin position="240"/>
        <end position="257"/>
    </location>
</feature>
<accession>A0A8J8C8Z2</accession>
<keyword evidence="1" id="KW-0812">Transmembrane</keyword>
<evidence type="ECO:0000256" key="1">
    <source>
        <dbReference type="SAM" id="Phobius"/>
    </source>
</evidence>
<evidence type="ECO:0000313" key="3">
    <source>
        <dbReference type="Proteomes" id="UP000783863"/>
    </source>
</evidence>
<organism evidence="2 3">
    <name type="scientific">Haloarcula salinisoli</name>
    <dbReference type="NCBI Taxonomy" id="2487746"/>
    <lineage>
        <taxon>Archaea</taxon>
        <taxon>Methanobacteriati</taxon>
        <taxon>Methanobacteriota</taxon>
        <taxon>Stenosarchaea group</taxon>
        <taxon>Halobacteria</taxon>
        <taxon>Halobacteriales</taxon>
        <taxon>Haloarculaceae</taxon>
        <taxon>Haloarcula</taxon>
    </lineage>
</organism>
<keyword evidence="1" id="KW-1133">Transmembrane helix</keyword>
<keyword evidence="3" id="KW-1185">Reference proteome</keyword>
<comment type="caution">
    <text evidence="2">The sequence shown here is derived from an EMBL/GenBank/DDBJ whole genome shotgun (WGS) entry which is preliminary data.</text>
</comment>
<keyword evidence="1" id="KW-0472">Membrane</keyword>
<dbReference type="Proteomes" id="UP000783863">
    <property type="component" value="Unassembled WGS sequence"/>
</dbReference>